<accession>A0A9Q1CJJ2</accession>
<organism evidence="1 2">
    <name type="scientific">Holothuria leucospilota</name>
    <name type="common">Black long sea cucumber</name>
    <name type="synonym">Mertensiothuria leucospilota</name>
    <dbReference type="NCBI Taxonomy" id="206669"/>
    <lineage>
        <taxon>Eukaryota</taxon>
        <taxon>Metazoa</taxon>
        <taxon>Echinodermata</taxon>
        <taxon>Eleutherozoa</taxon>
        <taxon>Echinozoa</taxon>
        <taxon>Holothuroidea</taxon>
        <taxon>Aspidochirotacea</taxon>
        <taxon>Aspidochirotida</taxon>
        <taxon>Holothuriidae</taxon>
        <taxon>Holothuria</taxon>
    </lineage>
</organism>
<sequence length="249" mass="28106">MKLFLPRDPVLQHVIGCDEHVILIVFGDVASVSFEEVLAGEQRDSFASFFYGMAIVIPYLSSSKEGQAQVSLQMAIYNNDSRHIIQSDVVFPPPVTADRLIHITNGSNIQLIFEKDNLRLHLTGERVGTCLSTGDHGEEDVNEYERELQLSQTGPDFSVCDLLPDLDIDFCRIYRDPRYRQPLSKAGYNVCQYLKQTKNVKSSKASFHIADISDEMRELLVLDSVTQNPVESELQKGTYEVNLVFPCVE</sequence>
<comment type="caution">
    <text evidence="1">The sequence shown here is derived from an EMBL/GenBank/DDBJ whole genome shotgun (WGS) entry which is preliminary data.</text>
</comment>
<proteinExistence type="predicted"/>
<keyword evidence="2" id="KW-1185">Reference proteome</keyword>
<dbReference type="AlphaFoldDB" id="A0A9Q1CJJ2"/>
<dbReference type="Proteomes" id="UP001152320">
    <property type="component" value="Chromosome 2"/>
</dbReference>
<gene>
    <name evidence="1" type="ORF">HOLleu_05384</name>
</gene>
<name>A0A9Q1CJJ2_HOLLE</name>
<dbReference type="EMBL" id="JAIZAY010000002">
    <property type="protein sequence ID" value="KAJ8046637.1"/>
    <property type="molecule type" value="Genomic_DNA"/>
</dbReference>
<evidence type="ECO:0000313" key="1">
    <source>
        <dbReference type="EMBL" id="KAJ8046637.1"/>
    </source>
</evidence>
<reference evidence="1" key="1">
    <citation type="submission" date="2021-10" db="EMBL/GenBank/DDBJ databases">
        <title>Tropical sea cucumber genome reveals ecological adaptation and Cuvierian tubules defense mechanism.</title>
        <authorList>
            <person name="Chen T."/>
        </authorList>
    </citation>
    <scope>NUCLEOTIDE SEQUENCE</scope>
    <source>
        <strain evidence="1">Nanhai2018</strain>
        <tissue evidence="1">Muscle</tissue>
    </source>
</reference>
<evidence type="ECO:0000313" key="2">
    <source>
        <dbReference type="Proteomes" id="UP001152320"/>
    </source>
</evidence>
<protein>
    <submittedName>
        <fullName evidence="1">Uncharacterized protein</fullName>
    </submittedName>
</protein>